<gene>
    <name evidence="1" type="ORF">BAZSYMB_GCONTIG00707_1</name>
</gene>
<sequence>MTVNSKSVENKAIHCVRRKTHTTRIGHFKLFDMTIRS</sequence>
<organism evidence="1 2">
    <name type="scientific">Bathymodiolus azoricus thioautotrophic gill symbiont</name>
    <dbReference type="NCBI Taxonomy" id="235205"/>
    <lineage>
        <taxon>Bacteria</taxon>
        <taxon>Pseudomonadati</taxon>
        <taxon>Pseudomonadota</taxon>
        <taxon>Gammaproteobacteria</taxon>
        <taxon>sulfur-oxidizing symbionts</taxon>
    </lineage>
</organism>
<reference evidence="2" key="1">
    <citation type="submission" date="2016-06" db="EMBL/GenBank/DDBJ databases">
        <authorList>
            <person name="Petersen J."/>
            <person name="Sayavedra L."/>
        </authorList>
    </citation>
    <scope>NUCLEOTIDE SEQUENCE [LARGE SCALE GENOMIC DNA]</scope>
    <source>
        <strain evidence="2">BazSymB</strain>
    </source>
</reference>
<dbReference type="Proteomes" id="UP000198559">
    <property type="component" value="Unassembled WGS sequence"/>
</dbReference>
<evidence type="ECO:0000313" key="1">
    <source>
        <dbReference type="EMBL" id="SEH95834.1"/>
    </source>
</evidence>
<evidence type="ECO:0000313" key="2">
    <source>
        <dbReference type="Proteomes" id="UP000198559"/>
    </source>
</evidence>
<protein>
    <submittedName>
        <fullName evidence="1">Uncharacterized protein</fullName>
    </submittedName>
</protein>
<name>A0A1H6MA17_9GAMM</name>
<dbReference type="EMBL" id="CVUD02000262">
    <property type="protein sequence ID" value="SEH95834.1"/>
    <property type="molecule type" value="Genomic_DNA"/>
</dbReference>
<proteinExistence type="predicted"/>
<dbReference type="AlphaFoldDB" id="A0A1H6MA17"/>
<accession>A0A1H6MA17</accession>